<dbReference type="PANTHER" id="PTHR33054">
    <property type="entry name" value="CCHC-TYPE DOMAIN-CONTAINING PROTEIN"/>
    <property type="match status" value="1"/>
</dbReference>
<dbReference type="PANTHER" id="PTHR33054:SF9">
    <property type="entry name" value="CCHC-TYPE DOMAIN-CONTAINING PROTEIN"/>
    <property type="match status" value="1"/>
</dbReference>
<feature type="domain" description="CCHC-type" evidence="3">
    <location>
        <begin position="286"/>
        <end position="302"/>
    </location>
</feature>
<keyword evidence="1" id="KW-0863">Zinc-finger</keyword>
<gene>
    <name evidence="4" type="ORF">Ddye_005094</name>
</gene>
<accession>A0AAD9XFH1</accession>
<dbReference type="InterPro" id="IPR001878">
    <property type="entry name" value="Znf_CCHC"/>
</dbReference>
<dbReference type="InterPro" id="IPR036875">
    <property type="entry name" value="Znf_CCHC_sf"/>
</dbReference>
<dbReference type="Proteomes" id="UP001280121">
    <property type="component" value="Unassembled WGS sequence"/>
</dbReference>
<organism evidence="4 5">
    <name type="scientific">Dipteronia dyeriana</name>
    <dbReference type="NCBI Taxonomy" id="168575"/>
    <lineage>
        <taxon>Eukaryota</taxon>
        <taxon>Viridiplantae</taxon>
        <taxon>Streptophyta</taxon>
        <taxon>Embryophyta</taxon>
        <taxon>Tracheophyta</taxon>
        <taxon>Spermatophyta</taxon>
        <taxon>Magnoliopsida</taxon>
        <taxon>eudicotyledons</taxon>
        <taxon>Gunneridae</taxon>
        <taxon>Pentapetalae</taxon>
        <taxon>rosids</taxon>
        <taxon>malvids</taxon>
        <taxon>Sapindales</taxon>
        <taxon>Sapindaceae</taxon>
        <taxon>Hippocastanoideae</taxon>
        <taxon>Acereae</taxon>
        <taxon>Dipteronia</taxon>
    </lineage>
</organism>
<dbReference type="GO" id="GO:0008270">
    <property type="term" value="F:zinc ion binding"/>
    <property type="evidence" value="ECO:0007669"/>
    <property type="project" value="UniProtKB-KW"/>
</dbReference>
<dbReference type="SUPFAM" id="SSF57756">
    <property type="entry name" value="Retrovirus zinc finger-like domains"/>
    <property type="match status" value="1"/>
</dbReference>
<evidence type="ECO:0000259" key="3">
    <source>
        <dbReference type="PROSITE" id="PS50158"/>
    </source>
</evidence>
<dbReference type="PROSITE" id="PS50158">
    <property type="entry name" value="ZF_CCHC"/>
    <property type="match status" value="1"/>
</dbReference>
<reference evidence="4" key="1">
    <citation type="journal article" date="2023" name="Plant J.">
        <title>Genome sequences and population genomics provide insights into the demographic history, inbreeding, and mutation load of two 'living fossil' tree species of Dipteronia.</title>
        <authorList>
            <person name="Feng Y."/>
            <person name="Comes H.P."/>
            <person name="Chen J."/>
            <person name="Zhu S."/>
            <person name="Lu R."/>
            <person name="Zhang X."/>
            <person name="Li P."/>
            <person name="Qiu J."/>
            <person name="Olsen K.M."/>
            <person name="Qiu Y."/>
        </authorList>
    </citation>
    <scope>NUCLEOTIDE SEQUENCE</scope>
    <source>
        <strain evidence="4">KIB01</strain>
    </source>
</reference>
<dbReference type="Pfam" id="PF22909">
    <property type="entry name" value="Caulimovir_coat_dom"/>
    <property type="match status" value="1"/>
</dbReference>
<name>A0AAD9XFH1_9ROSI</name>
<feature type="region of interest" description="Disordered" evidence="2">
    <location>
        <begin position="330"/>
        <end position="364"/>
    </location>
</feature>
<keyword evidence="1" id="KW-0479">Metal-binding</keyword>
<comment type="caution">
    <text evidence="4">The sequence shown here is derived from an EMBL/GenBank/DDBJ whole genome shotgun (WGS) entry which is preliminary data.</text>
</comment>
<dbReference type="GO" id="GO:0003676">
    <property type="term" value="F:nucleic acid binding"/>
    <property type="evidence" value="ECO:0007669"/>
    <property type="project" value="InterPro"/>
</dbReference>
<evidence type="ECO:0000313" key="5">
    <source>
        <dbReference type="Proteomes" id="UP001280121"/>
    </source>
</evidence>
<dbReference type="Gene3D" id="4.10.60.10">
    <property type="entry name" value="Zinc finger, CCHC-type"/>
    <property type="match status" value="1"/>
</dbReference>
<dbReference type="Pfam" id="PF00098">
    <property type="entry name" value="zf-CCHC"/>
    <property type="match status" value="1"/>
</dbReference>
<protein>
    <recommendedName>
        <fullName evidence="3">CCHC-type domain-containing protein</fullName>
    </recommendedName>
</protein>
<dbReference type="AlphaFoldDB" id="A0AAD9XFH1"/>
<keyword evidence="5" id="KW-1185">Reference proteome</keyword>
<evidence type="ECO:0000313" key="4">
    <source>
        <dbReference type="EMBL" id="KAK2658561.1"/>
    </source>
</evidence>
<feature type="compositionally biased region" description="Low complexity" evidence="2">
    <location>
        <begin position="333"/>
        <end position="359"/>
    </location>
</feature>
<dbReference type="EMBL" id="JANJYI010000002">
    <property type="protein sequence ID" value="KAK2658561.1"/>
    <property type="molecule type" value="Genomic_DNA"/>
</dbReference>
<sequence>MPEQNIGPNLFPDNTGIEKCFDNLIDEKELLTALKERLRNLPKENPIHYPNIQTIDKTIPESSCEEEGEETLDFQNMVQRITSNNKSYSYNQTKYYQNIKPYYPKPTPLDLQYEEIVPYRAYTDSYPELKYQKHYHQPYQNHNHYITNQTHFVGNPNINQGKDFSKLQNLKCKKLSDFKWYKDIFLTRVQQRPDNANPYWKEKFIAGLQKLFSNKVRDEMFGFDKIPAPKKKKFSKVFQKYKKNKHHKRGWGTYRQKKGWEIPMKSDTKRKYDNFNKKKHYKKSNKCFKCDKEGHYANKCPDQKNKIKSLDLGEEIKEKILQVLFADSDSLDESSSSPDELLVIGGSSSSDTSSDSSSDSEPEAQPCFCKEINVLYQHDYFLIISMVNDISDPLKKTKHIRQLQQKNHR</sequence>
<evidence type="ECO:0000256" key="2">
    <source>
        <dbReference type="SAM" id="MobiDB-lite"/>
    </source>
</evidence>
<dbReference type="SMART" id="SM00343">
    <property type="entry name" value="ZnF_C2HC"/>
    <property type="match status" value="1"/>
</dbReference>
<proteinExistence type="predicted"/>
<keyword evidence="1" id="KW-0862">Zinc</keyword>
<evidence type="ECO:0000256" key="1">
    <source>
        <dbReference type="PROSITE-ProRule" id="PRU00047"/>
    </source>
</evidence>